<comment type="caution">
    <text evidence="1">The sequence shown here is derived from an EMBL/GenBank/DDBJ whole genome shotgun (WGS) entry which is preliminary data.</text>
</comment>
<proteinExistence type="predicted"/>
<name>A0A0F9QEI7_9ZZZZ</name>
<sequence length="282" mass="31787">MAVTVTYSELPGSPKEHLRYGFAEVERYLLCDWESRIRLAKELLGFWGSGAFNPPDQYIAAEGSERLYNVYAYDCNIEPFISTPDTAGLSYKKAKLTVYYKVMDFRGVDEGYTWVTEYLEPASKYVTIDRRGLYFGTGASAVRLENENVEVPDKINRMIDWVYTIHNVPRIYAAGFDLQGTVNDDAVWSNSLGMNFPTETLLCGNPTASREIKTTGPGTGTSWTVTYRFTYMNNGTLADPKGWNHFPRTDNASSSGLSYERITNATDNIAIYNTADFSQIVR</sequence>
<dbReference type="EMBL" id="LAZR01004111">
    <property type="protein sequence ID" value="KKN11661.1"/>
    <property type="molecule type" value="Genomic_DNA"/>
</dbReference>
<accession>A0A0F9QEI7</accession>
<reference evidence="1" key="1">
    <citation type="journal article" date="2015" name="Nature">
        <title>Complex archaea that bridge the gap between prokaryotes and eukaryotes.</title>
        <authorList>
            <person name="Spang A."/>
            <person name="Saw J.H."/>
            <person name="Jorgensen S.L."/>
            <person name="Zaremba-Niedzwiedzka K."/>
            <person name="Martijn J."/>
            <person name="Lind A.E."/>
            <person name="van Eijk R."/>
            <person name="Schleper C."/>
            <person name="Guy L."/>
            <person name="Ettema T.J."/>
        </authorList>
    </citation>
    <scope>NUCLEOTIDE SEQUENCE</scope>
</reference>
<protein>
    <submittedName>
        <fullName evidence="1">Uncharacterized protein</fullName>
    </submittedName>
</protein>
<organism evidence="1">
    <name type="scientific">marine sediment metagenome</name>
    <dbReference type="NCBI Taxonomy" id="412755"/>
    <lineage>
        <taxon>unclassified sequences</taxon>
        <taxon>metagenomes</taxon>
        <taxon>ecological metagenomes</taxon>
    </lineage>
</organism>
<evidence type="ECO:0000313" key="1">
    <source>
        <dbReference type="EMBL" id="KKN11661.1"/>
    </source>
</evidence>
<gene>
    <name evidence="1" type="ORF">LCGC14_1024130</name>
</gene>
<dbReference type="AlphaFoldDB" id="A0A0F9QEI7"/>